<name>A0A812LLX7_9DINO</name>
<proteinExistence type="predicted"/>
<gene>
    <name evidence="2" type="ORF">SNEC2469_LOCUS4987</name>
</gene>
<evidence type="ECO:0000313" key="3">
    <source>
        <dbReference type="Proteomes" id="UP000601435"/>
    </source>
</evidence>
<feature type="compositionally biased region" description="Basic residues" evidence="1">
    <location>
        <begin position="90"/>
        <end position="99"/>
    </location>
</feature>
<feature type="region of interest" description="Disordered" evidence="1">
    <location>
        <begin position="74"/>
        <end position="99"/>
    </location>
</feature>
<dbReference type="AlphaFoldDB" id="A0A812LLX7"/>
<dbReference type="EMBL" id="CAJNJA010009602">
    <property type="protein sequence ID" value="CAE7248478.1"/>
    <property type="molecule type" value="Genomic_DNA"/>
</dbReference>
<comment type="caution">
    <text evidence="2">The sequence shown here is derived from an EMBL/GenBank/DDBJ whole genome shotgun (WGS) entry which is preliminary data.</text>
</comment>
<sequence length="130" mass="14722">MRFAYFRLQQGALHVHQHLHHVGSLQHQPTAVLCQQPAVLELNAEAHGSYNGQRWRSPARSLVFRPHVAYLRSPTEEEYPPPGHGPRREGIRRRHRGSQRRIFAKSDFSQLGLVTGVVASDGQGAVSFRE</sequence>
<reference evidence="2" key="1">
    <citation type="submission" date="2021-02" db="EMBL/GenBank/DDBJ databases">
        <authorList>
            <person name="Dougan E. K."/>
            <person name="Rhodes N."/>
            <person name="Thang M."/>
            <person name="Chan C."/>
        </authorList>
    </citation>
    <scope>NUCLEOTIDE SEQUENCE</scope>
</reference>
<protein>
    <submittedName>
        <fullName evidence="2">Uncharacterized protein</fullName>
    </submittedName>
</protein>
<dbReference type="Proteomes" id="UP000601435">
    <property type="component" value="Unassembled WGS sequence"/>
</dbReference>
<organism evidence="2 3">
    <name type="scientific">Symbiodinium necroappetens</name>
    <dbReference type="NCBI Taxonomy" id="1628268"/>
    <lineage>
        <taxon>Eukaryota</taxon>
        <taxon>Sar</taxon>
        <taxon>Alveolata</taxon>
        <taxon>Dinophyceae</taxon>
        <taxon>Suessiales</taxon>
        <taxon>Symbiodiniaceae</taxon>
        <taxon>Symbiodinium</taxon>
    </lineage>
</organism>
<accession>A0A812LLX7</accession>
<evidence type="ECO:0000256" key="1">
    <source>
        <dbReference type="SAM" id="MobiDB-lite"/>
    </source>
</evidence>
<evidence type="ECO:0000313" key="2">
    <source>
        <dbReference type="EMBL" id="CAE7248478.1"/>
    </source>
</evidence>
<keyword evidence="3" id="KW-1185">Reference proteome</keyword>